<keyword evidence="2" id="KW-0413">Isomerase</keyword>
<keyword evidence="3" id="KW-1185">Reference proteome</keyword>
<keyword evidence="2" id="KW-0670">Pyruvate</keyword>
<dbReference type="GO" id="GO:0046872">
    <property type="term" value="F:metal ion binding"/>
    <property type="evidence" value="ECO:0007669"/>
    <property type="project" value="InterPro"/>
</dbReference>
<dbReference type="SUPFAM" id="SSF109854">
    <property type="entry name" value="DinB/YfiT-like putative metalloenzymes"/>
    <property type="match status" value="1"/>
</dbReference>
<dbReference type="GO" id="GO:0016853">
    <property type="term" value="F:isomerase activity"/>
    <property type="evidence" value="ECO:0007669"/>
    <property type="project" value="UniProtKB-KW"/>
</dbReference>
<dbReference type="RefSeq" id="WP_089305187.1">
    <property type="nucleotide sequence ID" value="NZ_FZOO01000003.1"/>
</dbReference>
<dbReference type="Pfam" id="PF11716">
    <property type="entry name" value="MDMPI_N"/>
    <property type="match status" value="1"/>
</dbReference>
<feature type="domain" description="Mycothiol-dependent maleylpyruvate isomerase metal-binding" evidence="1">
    <location>
        <begin position="7"/>
        <end position="127"/>
    </location>
</feature>
<protein>
    <submittedName>
        <fullName evidence="2">Mycothiol maleylpyruvate isomerase N-terminal domain-containing protein</fullName>
    </submittedName>
</protein>
<gene>
    <name evidence="2" type="ORF">SAMN06893096_103441</name>
</gene>
<dbReference type="Proteomes" id="UP000198373">
    <property type="component" value="Unassembled WGS sequence"/>
</dbReference>
<evidence type="ECO:0000313" key="3">
    <source>
        <dbReference type="Proteomes" id="UP000198373"/>
    </source>
</evidence>
<sequence>MTGDDVRAAVAAARGLLGRVGDGAAEVPALGTSVAGVVAHVAGSLAWYAHDLVAGPAEVSAADQVRRPGADLPTLVADLGAWGEVLARVVDASPPDERGWHPDGRPDASGFAAMGCAEALLHAHDVAVALALHWSPPTGPAAATLARLFPRSRRPAGTAPTGW</sequence>
<dbReference type="AlphaFoldDB" id="A0A239DZ06"/>
<organism evidence="2 3">
    <name type="scientific">Geodermatophilus pulveris</name>
    <dbReference type="NCBI Taxonomy" id="1564159"/>
    <lineage>
        <taxon>Bacteria</taxon>
        <taxon>Bacillati</taxon>
        <taxon>Actinomycetota</taxon>
        <taxon>Actinomycetes</taxon>
        <taxon>Geodermatophilales</taxon>
        <taxon>Geodermatophilaceae</taxon>
        <taxon>Geodermatophilus</taxon>
    </lineage>
</organism>
<dbReference type="InterPro" id="IPR034660">
    <property type="entry name" value="DinB/YfiT-like"/>
</dbReference>
<evidence type="ECO:0000313" key="2">
    <source>
        <dbReference type="EMBL" id="SNS37597.1"/>
    </source>
</evidence>
<accession>A0A239DZ06</accession>
<dbReference type="EMBL" id="FZOO01000003">
    <property type="protein sequence ID" value="SNS37597.1"/>
    <property type="molecule type" value="Genomic_DNA"/>
</dbReference>
<proteinExistence type="predicted"/>
<name>A0A239DZ06_9ACTN</name>
<evidence type="ECO:0000259" key="1">
    <source>
        <dbReference type="Pfam" id="PF11716"/>
    </source>
</evidence>
<reference evidence="3" key="1">
    <citation type="submission" date="2017-06" db="EMBL/GenBank/DDBJ databases">
        <authorList>
            <person name="Varghese N."/>
            <person name="Submissions S."/>
        </authorList>
    </citation>
    <scope>NUCLEOTIDE SEQUENCE [LARGE SCALE GENOMIC DNA]</scope>
    <source>
        <strain evidence="3">DSM 46839</strain>
    </source>
</reference>
<dbReference type="InterPro" id="IPR024344">
    <property type="entry name" value="MDMPI_metal-binding"/>
</dbReference>